<sequence>MEFSVSWLAVPVIAKDSALAALGLMETKQRESLPESAFVGASLPTGWYVVCFDQPSPVALKPESLRTLSMHAKVVACQVEEHAMVSTAACWMDGKEQWFVVHDAEDGLTHLDVMGNPPAAFEEIRSGKLRLQENHADVDHVFDAPLALAESVVGFRHDAAFDDGEEEMFAVLVSGRPA</sequence>
<name>A0A7V8FVU5_9BURK</name>
<organism evidence="1 2">
    <name type="scientific">Herbaspirillum frisingense</name>
    <dbReference type="NCBI Taxonomy" id="92645"/>
    <lineage>
        <taxon>Bacteria</taxon>
        <taxon>Pseudomonadati</taxon>
        <taxon>Pseudomonadota</taxon>
        <taxon>Betaproteobacteria</taxon>
        <taxon>Burkholderiales</taxon>
        <taxon>Oxalobacteraceae</taxon>
        <taxon>Herbaspirillum</taxon>
    </lineage>
</organism>
<evidence type="ECO:0000313" key="1">
    <source>
        <dbReference type="EMBL" id="KAF1042734.1"/>
    </source>
</evidence>
<reference evidence="2" key="1">
    <citation type="journal article" date="2020" name="MBio">
        <title>Horizontal gene transfer to a defensive symbiont with a reduced genome amongst a multipartite beetle microbiome.</title>
        <authorList>
            <person name="Waterworth S.C."/>
            <person name="Florez L.V."/>
            <person name="Rees E.R."/>
            <person name="Hertweck C."/>
            <person name="Kaltenpoth M."/>
            <person name="Kwan J.C."/>
        </authorList>
    </citation>
    <scope>NUCLEOTIDE SEQUENCE [LARGE SCALE GENOMIC DNA]</scope>
</reference>
<comment type="caution">
    <text evidence="1">The sequence shown here is derived from an EMBL/GenBank/DDBJ whole genome shotgun (WGS) entry which is preliminary data.</text>
</comment>
<proteinExistence type="predicted"/>
<evidence type="ECO:0000313" key="2">
    <source>
        <dbReference type="Proteomes" id="UP000462435"/>
    </source>
</evidence>
<accession>A0A7V8FVU5</accession>
<dbReference type="Proteomes" id="UP000462435">
    <property type="component" value="Unassembled WGS sequence"/>
</dbReference>
<dbReference type="AlphaFoldDB" id="A0A7V8FVU5"/>
<gene>
    <name evidence="1" type="ORF">GAK35_02544</name>
</gene>
<protein>
    <submittedName>
        <fullName evidence="1">Uncharacterized protein</fullName>
    </submittedName>
</protein>
<dbReference type="EMBL" id="WNDX01000075">
    <property type="protein sequence ID" value="KAF1042734.1"/>
    <property type="molecule type" value="Genomic_DNA"/>
</dbReference>